<accession>A0ABU1ZWC9</accession>
<dbReference type="Proteomes" id="UP001180840">
    <property type="component" value="Unassembled WGS sequence"/>
</dbReference>
<protein>
    <recommendedName>
        <fullName evidence="3">DUF4259 domain-containing protein</fullName>
    </recommendedName>
</protein>
<dbReference type="RefSeq" id="WP_290198203.1">
    <property type="nucleotide sequence ID" value="NZ_CP047654.1"/>
</dbReference>
<comment type="caution">
    <text evidence="1">The sequence shown here is derived from an EMBL/GenBank/DDBJ whole genome shotgun (WGS) entry which is preliminary data.</text>
</comment>
<evidence type="ECO:0000313" key="1">
    <source>
        <dbReference type="EMBL" id="MDR7329241.1"/>
    </source>
</evidence>
<organism evidence="1 2">
    <name type="scientific">Corynebacterium guangdongense</name>
    <dbReference type="NCBI Taxonomy" id="1783348"/>
    <lineage>
        <taxon>Bacteria</taxon>
        <taxon>Bacillati</taxon>
        <taxon>Actinomycetota</taxon>
        <taxon>Actinomycetes</taxon>
        <taxon>Mycobacteriales</taxon>
        <taxon>Corynebacteriaceae</taxon>
        <taxon>Corynebacterium</taxon>
    </lineage>
</organism>
<evidence type="ECO:0000313" key="2">
    <source>
        <dbReference type="Proteomes" id="UP001180840"/>
    </source>
</evidence>
<reference evidence="1" key="1">
    <citation type="submission" date="2023-07" db="EMBL/GenBank/DDBJ databases">
        <title>Sequencing the genomes of 1000 actinobacteria strains.</title>
        <authorList>
            <person name="Klenk H.-P."/>
        </authorList>
    </citation>
    <scope>NUCLEOTIDE SEQUENCE</scope>
    <source>
        <strain evidence="1">DSM 107476</strain>
    </source>
</reference>
<gene>
    <name evidence="1" type="ORF">J2S39_000917</name>
</gene>
<dbReference type="InterPro" id="IPR025355">
    <property type="entry name" value="DUF4259"/>
</dbReference>
<dbReference type="Pfam" id="PF14078">
    <property type="entry name" value="DUF4259"/>
    <property type="match status" value="1"/>
</dbReference>
<evidence type="ECO:0008006" key="3">
    <source>
        <dbReference type="Google" id="ProtNLM"/>
    </source>
</evidence>
<sequence>MKKWNTGPFDNEEAQGLLEDIREHAVPLEQILPTSGQRYLEADHGALVVAMAHLAVGELPEGVTAEDVAVLREPAHREVLRQSLEAVLVDGSVSGLYAEWEAEGVDKLHEWKAQSHVSLS</sequence>
<keyword evidence="2" id="KW-1185">Reference proteome</keyword>
<proteinExistence type="predicted"/>
<name>A0ABU1ZWC9_9CORY</name>
<dbReference type="EMBL" id="JAVDXZ010000001">
    <property type="protein sequence ID" value="MDR7329241.1"/>
    <property type="molecule type" value="Genomic_DNA"/>
</dbReference>